<evidence type="ECO:0000259" key="2">
    <source>
        <dbReference type="Pfam" id="PF07883"/>
    </source>
</evidence>
<dbReference type="GO" id="GO:0046872">
    <property type="term" value="F:metal ion binding"/>
    <property type="evidence" value="ECO:0007669"/>
    <property type="project" value="UniProtKB-KW"/>
</dbReference>
<organism evidence="3 4">
    <name type="scientific">Coleophoma cylindrospora</name>
    <dbReference type="NCBI Taxonomy" id="1849047"/>
    <lineage>
        <taxon>Eukaryota</taxon>
        <taxon>Fungi</taxon>
        <taxon>Dikarya</taxon>
        <taxon>Ascomycota</taxon>
        <taxon>Pezizomycotina</taxon>
        <taxon>Leotiomycetes</taxon>
        <taxon>Helotiales</taxon>
        <taxon>Dermateaceae</taxon>
        <taxon>Coleophoma</taxon>
    </lineage>
</organism>
<dbReference type="InterPro" id="IPR014710">
    <property type="entry name" value="RmlC-like_jellyroll"/>
</dbReference>
<dbReference type="OrthoDB" id="445803at2759"/>
<reference evidence="3 4" key="1">
    <citation type="journal article" date="2018" name="IMA Fungus">
        <title>IMA Genome-F 9: Draft genome sequence of Annulohypoxylon stygium, Aspergillus mulundensis, Berkeleyomyces basicola (syn. Thielaviopsis basicola), Ceratocystis smalleyi, two Cercospora beticola strains, Coleophoma cylindrospora, Fusarium fracticaudum, Phialophora cf. hyalina, and Morchella septimelata.</title>
        <authorList>
            <person name="Wingfield B.D."/>
            <person name="Bills G.F."/>
            <person name="Dong Y."/>
            <person name="Huang W."/>
            <person name="Nel W.J."/>
            <person name="Swalarsk-Parry B.S."/>
            <person name="Vaghefi N."/>
            <person name="Wilken P.M."/>
            <person name="An Z."/>
            <person name="de Beer Z.W."/>
            <person name="De Vos L."/>
            <person name="Chen L."/>
            <person name="Duong T.A."/>
            <person name="Gao Y."/>
            <person name="Hammerbacher A."/>
            <person name="Kikkert J.R."/>
            <person name="Li Y."/>
            <person name="Li H."/>
            <person name="Li K."/>
            <person name="Li Q."/>
            <person name="Liu X."/>
            <person name="Ma X."/>
            <person name="Naidoo K."/>
            <person name="Pethybridge S.J."/>
            <person name="Sun J."/>
            <person name="Steenkamp E.T."/>
            <person name="van der Nest M.A."/>
            <person name="van Wyk S."/>
            <person name="Wingfield M.J."/>
            <person name="Xiong C."/>
            <person name="Yue Q."/>
            <person name="Zhang X."/>
        </authorList>
    </citation>
    <scope>NUCLEOTIDE SEQUENCE [LARGE SCALE GENOMIC DNA]</scope>
    <source>
        <strain evidence="3 4">BP6252</strain>
    </source>
</reference>
<dbReference type="PANTHER" id="PTHR35848">
    <property type="entry name" value="OXALATE-BINDING PROTEIN"/>
    <property type="match status" value="1"/>
</dbReference>
<dbReference type="SUPFAM" id="SSF51182">
    <property type="entry name" value="RmlC-like cupins"/>
    <property type="match status" value="1"/>
</dbReference>
<dbReference type="InterPro" id="IPR013096">
    <property type="entry name" value="Cupin_2"/>
</dbReference>
<dbReference type="Pfam" id="PF07883">
    <property type="entry name" value="Cupin_2"/>
    <property type="match status" value="1"/>
</dbReference>
<keyword evidence="1" id="KW-0479">Metal-binding</keyword>
<evidence type="ECO:0000256" key="1">
    <source>
        <dbReference type="ARBA" id="ARBA00022723"/>
    </source>
</evidence>
<dbReference type="Proteomes" id="UP000256645">
    <property type="component" value="Unassembled WGS sequence"/>
</dbReference>
<dbReference type="InterPro" id="IPR011051">
    <property type="entry name" value="RmlC_Cupin_sf"/>
</dbReference>
<evidence type="ECO:0000313" key="4">
    <source>
        <dbReference type="Proteomes" id="UP000256645"/>
    </source>
</evidence>
<dbReference type="InterPro" id="IPR051610">
    <property type="entry name" value="GPI/OXD"/>
</dbReference>
<gene>
    <name evidence="3" type="ORF">BP6252_03766</name>
</gene>
<dbReference type="PANTHER" id="PTHR35848:SF6">
    <property type="entry name" value="CUPIN TYPE-2 DOMAIN-CONTAINING PROTEIN"/>
    <property type="match status" value="1"/>
</dbReference>
<sequence length="150" mass="16428">MSSPIQPVVVSPKQLTSHNIEQFGDPSQGNCTWHTLVSAPHTNTNSLSSGIAVCQPRIGCLRHHRHKEAEIYYIISGEGIVHIDGVEHHVSAGSTVFIPGDAEHAIFNQAEEELKWFYVFATDSFGDIVYRFTPDKTAVEDTKAVEGAGL</sequence>
<comment type="caution">
    <text evidence="3">The sequence shown here is derived from an EMBL/GenBank/DDBJ whole genome shotgun (WGS) entry which is preliminary data.</text>
</comment>
<evidence type="ECO:0000313" key="3">
    <source>
        <dbReference type="EMBL" id="RDW82654.1"/>
    </source>
</evidence>
<protein>
    <submittedName>
        <fullName evidence="3">RmlC-like cupin</fullName>
    </submittedName>
</protein>
<name>A0A3D8S974_9HELO</name>
<keyword evidence="4" id="KW-1185">Reference proteome</keyword>
<accession>A0A3D8S974</accession>
<dbReference type="Gene3D" id="2.60.120.10">
    <property type="entry name" value="Jelly Rolls"/>
    <property type="match status" value="1"/>
</dbReference>
<proteinExistence type="predicted"/>
<dbReference type="EMBL" id="PDLM01000003">
    <property type="protein sequence ID" value="RDW82654.1"/>
    <property type="molecule type" value="Genomic_DNA"/>
</dbReference>
<dbReference type="AlphaFoldDB" id="A0A3D8S974"/>
<feature type="domain" description="Cupin type-2" evidence="2">
    <location>
        <begin position="63"/>
        <end position="120"/>
    </location>
</feature>